<reference evidence="2" key="1">
    <citation type="journal article" date="2020" name="Microbiol. Resour. Announc.">
        <title>Complete Genome Sequence of Geobacillus sp. Strain E55-1, Isolated from Mine Geyser in Japan.</title>
        <authorList>
            <person name="Miyazaki K."/>
            <person name="Hase E."/>
            <person name="Tokito N."/>
        </authorList>
    </citation>
    <scope>NUCLEOTIDE SEQUENCE [LARGE SCALE GENOMIC DNA]</scope>
    <source>
        <strain evidence="2">E55-1</strain>
    </source>
</reference>
<name>A0A679FV78_9BACL</name>
<keyword evidence="2" id="KW-1185">Reference proteome</keyword>
<protein>
    <submittedName>
        <fullName evidence="1">Uncharacterized protein</fullName>
    </submittedName>
</protein>
<dbReference type="EMBL" id="AP022557">
    <property type="protein sequence ID" value="BBW98585.1"/>
    <property type="molecule type" value="Genomic_DNA"/>
</dbReference>
<evidence type="ECO:0000313" key="1">
    <source>
        <dbReference type="EMBL" id="BBW98585.1"/>
    </source>
</evidence>
<sequence>MKGRRCWRRIRLWESAFTCCDGASVKNGFLAVWTDEENETPKQDKIFIAADKGASRKSYAMSSSPDKIFIAADKEQVLKETNHEYLGAKGVNMRDEKMVRFVAGERAASVCGRSADVGVLR</sequence>
<dbReference type="AlphaFoldDB" id="A0A679FV78"/>
<dbReference type="Proteomes" id="UP000501421">
    <property type="component" value="Chromosome"/>
</dbReference>
<evidence type="ECO:0000313" key="2">
    <source>
        <dbReference type="Proteomes" id="UP000501421"/>
    </source>
</evidence>
<organism evidence="1 2">
    <name type="scientific">Geobacillus subterraneus</name>
    <dbReference type="NCBI Taxonomy" id="129338"/>
    <lineage>
        <taxon>Bacteria</taxon>
        <taxon>Bacillati</taxon>
        <taxon>Bacillota</taxon>
        <taxon>Bacilli</taxon>
        <taxon>Bacillales</taxon>
        <taxon>Anoxybacillaceae</taxon>
        <taxon>Geobacillus</taxon>
    </lineage>
</organism>
<gene>
    <name evidence="1" type="ORF">GsuE55_34180</name>
</gene>
<proteinExistence type="predicted"/>
<accession>A0A679FV78</accession>